<dbReference type="PANTHER" id="PTHR30543:SF21">
    <property type="entry name" value="NAD(P)H-DEPENDENT FMN REDUCTASE LOT6"/>
    <property type="match status" value="1"/>
</dbReference>
<organism evidence="2 3">
    <name type="scientific">Streptomyces pseudovenezuelae</name>
    <dbReference type="NCBI Taxonomy" id="67350"/>
    <lineage>
        <taxon>Bacteria</taxon>
        <taxon>Bacillati</taxon>
        <taxon>Actinomycetota</taxon>
        <taxon>Actinomycetes</taxon>
        <taxon>Kitasatosporales</taxon>
        <taxon>Streptomycetaceae</taxon>
        <taxon>Streptomyces</taxon>
        <taxon>Streptomyces aurantiacus group</taxon>
    </lineage>
</organism>
<evidence type="ECO:0000313" key="3">
    <source>
        <dbReference type="Proteomes" id="UP001160499"/>
    </source>
</evidence>
<feature type="domain" description="NADPH-dependent FMN reductase-like" evidence="1">
    <location>
        <begin position="3"/>
        <end position="155"/>
    </location>
</feature>
<sequence length="217" mass="23362">MSKLHVILGSTRPTRAVDRVSSWVAQEAAAHGGFDVEVLDLREWPLPFFSEHMGTIGDMNDPTYSAPIVKAWNQKIREADAYIVVTPEYNHSIPAVLKNAIDSVWISPGFRNKPIAAVGYSAGIGAGIRAVEHLALIAIEAEAVPLRNTVLVPYVNDAFDAEGRPADPAARVSLDILLDDLAWWSSALEQARSIGELTPGRFRLRAALAAATAAAQG</sequence>
<comment type="caution">
    <text evidence="2">The sequence shown here is derived from an EMBL/GenBank/DDBJ whole genome shotgun (WGS) entry which is preliminary data.</text>
</comment>
<dbReference type="PANTHER" id="PTHR30543">
    <property type="entry name" value="CHROMATE REDUCTASE"/>
    <property type="match status" value="1"/>
</dbReference>
<reference evidence="2 3" key="1">
    <citation type="submission" date="2023-04" db="EMBL/GenBank/DDBJ databases">
        <title>Forest soil microbial communities from Buena Vista Peninsula, Colon Province, Panama.</title>
        <authorList>
            <person name="Bouskill N."/>
        </authorList>
    </citation>
    <scope>NUCLEOTIDE SEQUENCE [LARGE SCALE GENOMIC DNA]</scope>
    <source>
        <strain evidence="2 3">GGS1</strain>
    </source>
</reference>
<dbReference type="EMBL" id="JARXVH010000013">
    <property type="protein sequence ID" value="MDH6219677.1"/>
    <property type="molecule type" value="Genomic_DNA"/>
</dbReference>
<proteinExistence type="predicted"/>
<dbReference type="Gene3D" id="3.40.50.360">
    <property type="match status" value="1"/>
</dbReference>
<dbReference type="Proteomes" id="UP001160499">
    <property type="component" value="Unassembled WGS sequence"/>
</dbReference>
<dbReference type="SUPFAM" id="SSF52218">
    <property type="entry name" value="Flavoproteins"/>
    <property type="match status" value="1"/>
</dbReference>
<name>A0ABT6LTP2_9ACTN</name>
<dbReference type="InterPro" id="IPR050712">
    <property type="entry name" value="NAD(P)H-dep_reductase"/>
</dbReference>
<accession>A0ABT6LTP2</accession>
<dbReference type="InterPro" id="IPR029039">
    <property type="entry name" value="Flavoprotein-like_sf"/>
</dbReference>
<gene>
    <name evidence="2" type="ORF">M2283_007016</name>
</gene>
<keyword evidence="3" id="KW-1185">Reference proteome</keyword>
<dbReference type="RefSeq" id="WP_280880476.1">
    <property type="nucleotide sequence ID" value="NZ_JARXVH010000013.1"/>
</dbReference>
<protein>
    <submittedName>
        <fullName evidence="2">NAD(P)H-dependent FMN reductase</fullName>
    </submittedName>
</protein>
<dbReference type="Pfam" id="PF03358">
    <property type="entry name" value="FMN_red"/>
    <property type="match status" value="1"/>
</dbReference>
<evidence type="ECO:0000313" key="2">
    <source>
        <dbReference type="EMBL" id="MDH6219677.1"/>
    </source>
</evidence>
<dbReference type="InterPro" id="IPR005025">
    <property type="entry name" value="FMN_Rdtase-like_dom"/>
</dbReference>
<evidence type="ECO:0000259" key="1">
    <source>
        <dbReference type="Pfam" id="PF03358"/>
    </source>
</evidence>